<name>A0A5D4NWD4_9BACI</name>
<reference evidence="2 3" key="1">
    <citation type="submission" date="2019-08" db="EMBL/GenBank/DDBJ databases">
        <title>Bacillus genomes from the desert of Cuatro Cienegas, Coahuila.</title>
        <authorList>
            <person name="Olmedo-Alvarez G."/>
        </authorList>
    </citation>
    <scope>NUCLEOTIDE SEQUENCE [LARGE SCALE GENOMIC DNA]</scope>
    <source>
        <strain evidence="2 3">CH34_1T</strain>
    </source>
</reference>
<evidence type="ECO:0000313" key="3">
    <source>
        <dbReference type="Proteomes" id="UP000322267"/>
    </source>
</evidence>
<dbReference type="InterPro" id="IPR024775">
    <property type="entry name" value="DinB-like"/>
</dbReference>
<dbReference type="InterPro" id="IPR034660">
    <property type="entry name" value="DinB/YfiT-like"/>
</dbReference>
<dbReference type="Proteomes" id="UP000322267">
    <property type="component" value="Unassembled WGS sequence"/>
</dbReference>
<accession>A0A5D4NWD4</accession>
<protein>
    <submittedName>
        <fullName evidence="2">DinB family protein</fullName>
    </submittedName>
</protein>
<gene>
    <name evidence="2" type="ORF">FZC78_07175</name>
</gene>
<sequence>MKRYNDFLEELVFLDEKQSDLPLAKGKWSTKQIISHMYGWDLYLLETVLPAALSIKAVSFPSHDECNARSLKNTETFRFEKLIQQSIHLRDRLLSELNTEKYLLILEQPLTVNGITHCPKNGTQYTLAYLMHEFADHDYQHSNQIINFIKIQAK</sequence>
<evidence type="ECO:0000313" key="2">
    <source>
        <dbReference type="EMBL" id="TYS17636.1"/>
    </source>
</evidence>
<dbReference type="EMBL" id="VTEI01000003">
    <property type="protein sequence ID" value="TYS17636.1"/>
    <property type="molecule type" value="Genomic_DNA"/>
</dbReference>
<dbReference type="SUPFAM" id="SSF109854">
    <property type="entry name" value="DinB/YfiT-like putative metalloenzymes"/>
    <property type="match status" value="1"/>
</dbReference>
<comment type="caution">
    <text evidence="2">The sequence shown here is derived from an EMBL/GenBank/DDBJ whole genome shotgun (WGS) entry which is preliminary data.</text>
</comment>
<proteinExistence type="predicted"/>
<feature type="domain" description="DinB-like" evidence="1">
    <location>
        <begin position="6"/>
        <end position="145"/>
    </location>
</feature>
<dbReference type="RefSeq" id="WP_148938971.1">
    <property type="nucleotide sequence ID" value="NZ_VTEI01000003.1"/>
</dbReference>
<dbReference type="OrthoDB" id="2964295at2"/>
<organism evidence="2 3">
    <name type="scientific">Rossellomorea vietnamensis</name>
    <dbReference type="NCBI Taxonomy" id="218284"/>
    <lineage>
        <taxon>Bacteria</taxon>
        <taxon>Bacillati</taxon>
        <taxon>Bacillota</taxon>
        <taxon>Bacilli</taxon>
        <taxon>Bacillales</taxon>
        <taxon>Bacillaceae</taxon>
        <taxon>Rossellomorea</taxon>
    </lineage>
</organism>
<dbReference type="AlphaFoldDB" id="A0A5D4NWD4"/>
<dbReference type="Pfam" id="PF12867">
    <property type="entry name" value="DinB_2"/>
    <property type="match status" value="1"/>
</dbReference>
<dbReference type="Gene3D" id="1.20.120.450">
    <property type="entry name" value="dinb family like domain"/>
    <property type="match status" value="1"/>
</dbReference>
<evidence type="ECO:0000259" key="1">
    <source>
        <dbReference type="Pfam" id="PF12867"/>
    </source>
</evidence>